<feature type="transmembrane region" description="Helical" evidence="9">
    <location>
        <begin position="70"/>
        <end position="90"/>
    </location>
</feature>
<keyword evidence="3" id="KW-0050">Antiport</keyword>
<evidence type="ECO:0000256" key="6">
    <source>
        <dbReference type="ARBA" id="ARBA00022989"/>
    </source>
</evidence>
<name>A0A098SAY0_9BACT</name>
<dbReference type="Pfam" id="PF00999">
    <property type="entry name" value="Na_H_Exchanger"/>
    <property type="match status" value="1"/>
</dbReference>
<dbReference type="Gene3D" id="3.40.50.720">
    <property type="entry name" value="NAD(P)-binding Rossmann-like Domain"/>
    <property type="match status" value="1"/>
</dbReference>
<dbReference type="InterPro" id="IPR036291">
    <property type="entry name" value="NAD(P)-bd_dom_sf"/>
</dbReference>
<keyword evidence="8 9" id="KW-0472">Membrane</keyword>
<dbReference type="PANTHER" id="PTHR32507:SF0">
    <property type="entry name" value="NA(+)_H(+) ANTIPORTER 2-RELATED"/>
    <property type="match status" value="1"/>
</dbReference>
<evidence type="ECO:0000313" key="13">
    <source>
        <dbReference type="Proteomes" id="UP000029736"/>
    </source>
</evidence>
<keyword evidence="2" id="KW-0813">Transport</keyword>
<evidence type="ECO:0000256" key="1">
    <source>
        <dbReference type="ARBA" id="ARBA00004651"/>
    </source>
</evidence>
<evidence type="ECO:0000256" key="3">
    <source>
        <dbReference type="ARBA" id="ARBA00022449"/>
    </source>
</evidence>
<dbReference type="SUPFAM" id="SSF51735">
    <property type="entry name" value="NAD(P)-binding Rossmann-fold domains"/>
    <property type="match status" value="1"/>
</dbReference>
<dbReference type="InterPro" id="IPR038770">
    <property type="entry name" value="Na+/solute_symporter_sf"/>
</dbReference>
<evidence type="ECO:0000256" key="7">
    <source>
        <dbReference type="ARBA" id="ARBA00023065"/>
    </source>
</evidence>
<evidence type="ECO:0000259" key="11">
    <source>
        <dbReference type="Pfam" id="PF02254"/>
    </source>
</evidence>
<dbReference type="GO" id="GO:1902600">
    <property type="term" value="P:proton transmembrane transport"/>
    <property type="evidence" value="ECO:0007669"/>
    <property type="project" value="InterPro"/>
</dbReference>
<dbReference type="PANTHER" id="PTHR32507">
    <property type="entry name" value="NA(+)/H(+) ANTIPORTER 1"/>
    <property type="match status" value="1"/>
</dbReference>
<comment type="subcellular location">
    <subcellularLocation>
        <location evidence="1">Cell membrane</location>
        <topology evidence="1">Multi-pass membrane protein</topology>
    </subcellularLocation>
</comment>
<dbReference type="Pfam" id="PF02254">
    <property type="entry name" value="TrkA_N"/>
    <property type="match status" value="1"/>
</dbReference>
<proteinExistence type="predicted"/>
<dbReference type="STRING" id="1524460.IX84_06495"/>
<organism evidence="12 13">
    <name type="scientific">Phaeodactylibacter xiamenensis</name>
    <dbReference type="NCBI Taxonomy" id="1524460"/>
    <lineage>
        <taxon>Bacteria</taxon>
        <taxon>Pseudomonadati</taxon>
        <taxon>Bacteroidota</taxon>
        <taxon>Saprospiria</taxon>
        <taxon>Saprospirales</taxon>
        <taxon>Haliscomenobacteraceae</taxon>
        <taxon>Phaeodactylibacter</taxon>
    </lineage>
</organism>
<evidence type="ECO:0000313" key="12">
    <source>
        <dbReference type="EMBL" id="KGE88788.1"/>
    </source>
</evidence>
<dbReference type="Proteomes" id="UP000029736">
    <property type="component" value="Unassembled WGS sequence"/>
</dbReference>
<evidence type="ECO:0000259" key="10">
    <source>
        <dbReference type="Pfam" id="PF00999"/>
    </source>
</evidence>
<feature type="domain" description="RCK N-terminal" evidence="11">
    <location>
        <begin position="420"/>
        <end position="506"/>
    </location>
</feature>
<gene>
    <name evidence="12" type="ORF">IX84_06495</name>
</gene>
<comment type="caution">
    <text evidence="12">The sequence shown here is derived from an EMBL/GenBank/DDBJ whole genome shotgun (WGS) entry which is preliminary data.</text>
</comment>
<keyword evidence="13" id="KW-1185">Reference proteome</keyword>
<dbReference type="InterPro" id="IPR003148">
    <property type="entry name" value="RCK_N"/>
</dbReference>
<feature type="transmembrane region" description="Helical" evidence="9">
    <location>
        <begin position="289"/>
        <end position="305"/>
    </location>
</feature>
<feature type="transmembrane region" description="Helical" evidence="9">
    <location>
        <begin position="317"/>
        <end position="336"/>
    </location>
</feature>
<keyword evidence="7" id="KW-0406">Ion transport</keyword>
<dbReference type="GO" id="GO:0006813">
    <property type="term" value="P:potassium ion transport"/>
    <property type="evidence" value="ECO:0007669"/>
    <property type="project" value="InterPro"/>
</dbReference>
<dbReference type="OrthoDB" id="570124at2"/>
<dbReference type="GO" id="GO:0015297">
    <property type="term" value="F:antiporter activity"/>
    <property type="evidence" value="ECO:0007669"/>
    <property type="project" value="UniProtKB-KW"/>
</dbReference>
<feature type="transmembrane region" description="Helical" evidence="9">
    <location>
        <begin position="102"/>
        <end position="124"/>
    </location>
</feature>
<dbReference type="RefSeq" id="WP_044217639.1">
    <property type="nucleotide sequence ID" value="NZ_JBKAGJ010000001.1"/>
</dbReference>
<sequence>MLELAGIIVLGIFAQWLAWRTKVPAILPLILIGLIVGPISTFFTHDGEKLLEPLLVESEKGTTGIFPGKYLFSFVSLAIGVILFEGGLTLKRKEIAGVGPAILKMITVGSLITFIGAGLFAHYIMELNWAVSFLFGALIIVTGPTVIAPILQNIPLNRNVSTVLKWEGILIDPIGALVAVLVFEFIRSAEGGVEFTSHALVSFFQILLIGLAMGAVAGYALYQFIIRDLIPHYLLNVFTLAMVLLIFVFSDVLAHESGLLSVVVMGMVLGNMDVPWLKEILSFKESLSVLLISILFIILAALINVDDIQIIISDWRALGLFLSITLILRPIGVFLSTRRSDLNFREKLFISWVGPRGIVAAGIASLFGLTLTSENPPVEDAEFLVPLVFMIVLGTVLINATTARFIAKVLKVTLDSSEGILIVGANGASRIIGQYLQGRNRHVVLIDNNESNVKKAREENLEAYNVNIYTDDLSDQFELLDMGYMISMTSSADINTYAVRKYQKIFGENGAFRLLTPDELKRGREELPQQGIFSYTDDFLNLNEIARDFPTVHELEVNAKEDIERILDRTAVNTHTAPLFLLSPDGNLEPIPHSLEDYECEEGVKIVYLGRKLEKPSIQEVMGK</sequence>
<feature type="transmembrane region" description="Helical" evidence="9">
    <location>
        <begin position="163"/>
        <end position="186"/>
    </location>
</feature>
<evidence type="ECO:0000256" key="8">
    <source>
        <dbReference type="ARBA" id="ARBA00023136"/>
    </source>
</evidence>
<feature type="transmembrane region" description="Helical" evidence="9">
    <location>
        <begin position="198"/>
        <end position="221"/>
    </location>
</feature>
<keyword evidence="4" id="KW-1003">Cell membrane</keyword>
<feature type="transmembrane region" description="Helical" evidence="9">
    <location>
        <begin position="383"/>
        <end position="407"/>
    </location>
</feature>
<dbReference type="EMBL" id="JPOS01000016">
    <property type="protein sequence ID" value="KGE88788.1"/>
    <property type="molecule type" value="Genomic_DNA"/>
</dbReference>
<evidence type="ECO:0000256" key="5">
    <source>
        <dbReference type="ARBA" id="ARBA00022692"/>
    </source>
</evidence>
<accession>A0A098SAY0</accession>
<feature type="transmembrane region" description="Helical" evidence="9">
    <location>
        <begin position="259"/>
        <end position="277"/>
    </location>
</feature>
<keyword evidence="6 9" id="KW-1133">Transmembrane helix</keyword>
<dbReference type="AlphaFoldDB" id="A0A098SAY0"/>
<reference evidence="12 13" key="1">
    <citation type="journal article" date="2014" name="Int. J. Syst. Evol. Microbiol.">
        <title>Phaeodactylibacter xiamenensis gen. nov., sp. nov., a member of the family Saprospiraceae isolated from the marine alga Phaeodactylum tricornutum.</title>
        <authorList>
            <person name="Chen Z.Jr."/>
            <person name="Lei X."/>
            <person name="Lai Q."/>
            <person name="Li Y."/>
            <person name="Zhang B."/>
            <person name="Zhang J."/>
            <person name="Zhang H."/>
            <person name="Yang L."/>
            <person name="Zheng W."/>
            <person name="Tian Y."/>
            <person name="Yu Z."/>
            <person name="Xu H.Jr."/>
            <person name="Zheng T."/>
        </authorList>
    </citation>
    <scope>NUCLEOTIDE SEQUENCE [LARGE SCALE GENOMIC DNA]</scope>
    <source>
        <strain evidence="12 13">KD52</strain>
    </source>
</reference>
<dbReference type="GO" id="GO:0005886">
    <property type="term" value="C:plasma membrane"/>
    <property type="evidence" value="ECO:0007669"/>
    <property type="project" value="UniProtKB-SubCell"/>
</dbReference>
<dbReference type="Gene3D" id="1.20.1530.20">
    <property type="match status" value="1"/>
</dbReference>
<feature type="domain" description="Cation/H+ exchanger transmembrane" evidence="10">
    <location>
        <begin position="12"/>
        <end position="408"/>
    </location>
</feature>
<keyword evidence="5 9" id="KW-0812">Transmembrane</keyword>
<evidence type="ECO:0000256" key="2">
    <source>
        <dbReference type="ARBA" id="ARBA00022448"/>
    </source>
</evidence>
<dbReference type="InterPro" id="IPR006153">
    <property type="entry name" value="Cation/H_exchanger_TM"/>
</dbReference>
<feature type="transmembrane region" description="Helical" evidence="9">
    <location>
        <begin position="348"/>
        <end position="371"/>
    </location>
</feature>
<evidence type="ECO:0000256" key="9">
    <source>
        <dbReference type="SAM" id="Phobius"/>
    </source>
</evidence>
<protein>
    <submittedName>
        <fullName evidence="12">Cell shape-determining protein</fullName>
    </submittedName>
</protein>
<feature type="transmembrane region" description="Helical" evidence="9">
    <location>
        <begin position="130"/>
        <end position="151"/>
    </location>
</feature>
<evidence type="ECO:0000256" key="4">
    <source>
        <dbReference type="ARBA" id="ARBA00022475"/>
    </source>
</evidence>
<feature type="transmembrane region" description="Helical" evidence="9">
    <location>
        <begin position="233"/>
        <end position="253"/>
    </location>
</feature>
<feature type="transmembrane region" description="Helical" evidence="9">
    <location>
        <begin position="25"/>
        <end position="45"/>
    </location>
</feature>